<comment type="caution">
    <text evidence="2">The sequence shown here is derived from an EMBL/GenBank/DDBJ whole genome shotgun (WGS) entry which is preliminary data.</text>
</comment>
<protein>
    <recommendedName>
        <fullName evidence="1">FIST C-domain domain-containing protein</fullName>
    </recommendedName>
</protein>
<keyword evidence="3" id="KW-1185">Reference proteome</keyword>
<gene>
    <name evidence="2" type="ORF">GKE73_14640</name>
</gene>
<proteinExistence type="predicted"/>
<name>A0A844GER1_9NEIS</name>
<reference evidence="2 3" key="1">
    <citation type="submission" date="2019-11" db="EMBL/GenBank/DDBJ databases">
        <title>Draft genome sequence of Paludibacterium sp. dN18-1.</title>
        <authorList>
            <person name="Im W.-T."/>
        </authorList>
    </citation>
    <scope>NUCLEOTIDE SEQUENCE [LARGE SCALE GENOMIC DNA]</scope>
    <source>
        <strain evidence="3">dN 18-1</strain>
    </source>
</reference>
<dbReference type="Proteomes" id="UP000446658">
    <property type="component" value="Unassembled WGS sequence"/>
</dbReference>
<dbReference type="AlphaFoldDB" id="A0A844GER1"/>
<dbReference type="InterPro" id="IPR019494">
    <property type="entry name" value="FIST_C"/>
</dbReference>
<feature type="domain" description="FIST C-domain" evidence="1">
    <location>
        <begin position="2"/>
        <end position="44"/>
    </location>
</feature>
<dbReference type="EMBL" id="WLYX01000001">
    <property type="protein sequence ID" value="MTD33810.1"/>
    <property type="molecule type" value="Genomic_DNA"/>
</dbReference>
<evidence type="ECO:0000259" key="1">
    <source>
        <dbReference type="Pfam" id="PF10442"/>
    </source>
</evidence>
<dbReference type="Pfam" id="PF10442">
    <property type="entry name" value="FIST_C"/>
    <property type="match status" value="1"/>
</dbReference>
<evidence type="ECO:0000313" key="3">
    <source>
        <dbReference type="Proteomes" id="UP000446658"/>
    </source>
</evidence>
<sequence>MLTFYCAGRRLHLQTTGQDELVMLQQRSGATELFGALTLGEIGHDSNWGYPVFHNGAIVCCPWS</sequence>
<evidence type="ECO:0000313" key="2">
    <source>
        <dbReference type="EMBL" id="MTD33810.1"/>
    </source>
</evidence>
<organism evidence="2 3">
    <name type="scientific">Paludibacterium denitrificans</name>
    <dbReference type="NCBI Taxonomy" id="2675226"/>
    <lineage>
        <taxon>Bacteria</taxon>
        <taxon>Pseudomonadati</taxon>
        <taxon>Pseudomonadota</taxon>
        <taxon>Betaproteobacteria</taxon>
        <taxon>Neisseriales</taxon>
        <taxon>Chromobacteriaceae</taxon>
        <taxon>Paludibacterium</taxon>
    </lineage>
</organism>
<accession>A0A844GER1</accession>